<accession>A0A382UUT8</accession>
<proteinExistence type="predicted"/>
<sequence>MGAEVDLLVNYPRTKRDLNARGQDKTEEDRAIARRFDKAFFDGERRTGYGGFHYHPRFWQPVVPTFQERYGLTAG</sequence>
<reference evidence="1" key="1">
    <citation type="submission" date="2018-05" db="EMBL/GenBank/DDBJ databases">
        <authorList>
            <person name="Lanie J.A."/>
            <person name="Ng W.-L."/>
            <person name="Kazmierczak K.M."/>
            <person name="Andrzejewski T.M."/>
            <person name="Davidsen T.M."/>
            <person name="Wayne K.J."/>
            <person name="Tettelin H."/>
            <person name="Glass J.I."/>
            <person name="Rusch D."/>
            <person name="Podicherti R."/>
            <person name="Tsui H.-C.T."/>
            <person name="Winkler M.E."/>
        </authorList>
    </citation>
    <scope>NUCLEOTIDE SEQUENCE</scope>
</reference>
<feature type="non-terminal residue" evidence="1">
    <location>
        <position position="75"/>
    </location>
</feature>
<protein>
    <submittedName>
        <fullName evidence="1">Uncharacterized protein</fullName>
    </submittedName>
</protein>
<organism evidence="1">
    <name type="scientific">marine metagenome</name>
    <dbReference type="NCBI Taxonomy" id="408172"/>
    <lineage>
        <taxon>unclassified sequences</taxon>
        <taxon>metagenomes</taxon>
        <taxon>ecological metagenomes</taxon>
    </lineage>
</organism>
<name>A0A382UUT8_9ZZZZ</name>
<dbReference type="EMBL" id="UINC01146972">
    <property type="protein sequence ID" value="SVD38016.1"/>
    <property type="molecule type" value="Genomic_DNA"/>
</dbReference>
<gene>
    <name evidence="1" type="ORF">METZ01_LOCUS390870</name>
</gene>
<evidence type="ECO:0000313" key="1">
    <source>
        <dbReference type="EMBL" id="SVD38016.1"/>
    </source>
</evidence>
<dbReference type="AlphaFoldDB" id="A0A382UUT8"/>